<dbReference type="Pfam" id="PF00723">
    <property type="entry name" value="Glyco_hydro_15"/>
    <property type="match status" value="1"/>
</dbReference>
<sequence>MPLRIEDYALLADGQSAALAGIDGSIDWLCWPSFESSPCFAALIGGPENGYWRIAPDDPLIAMRRRYLGASLVLETTLQTSTGTFELVDWMEWAATPARVVRQIRCVACAAGRARINSDLAVRFNYGHALPWHRRLDDRVAAVSGPWALWFDMTGPPSMSSVSAAHIRSSIELSVGELAQFTLTCCRSHEPPPARVDATQSLDATLRFWRQWSDQHRGRGPDADAVLRSLVTLKGLSNRLTGGIVAAPTTSLPEHIGGHRNWDYRYCWLRDASFTMLALACAGFEHEAQAWRDWLVRAIAGHPSQTQIMYTADGARHIAEWECTPLRGYENSRPVRFGNAAVGQAQHDIYGEIMNALYVARQQGMPPDDDAWVLERGLIDHVEAIWRQPDNGLWEFRDERRHFTLSKVMMWVAVDRAIRSARECDRCAPVGRWKRLAAAIRDDVLAHGFNAHANAFTQSYGSERLDASLLLLPLFGFLPADDPRIEATVRAIERNLMTDGLVLRYRTDGLASAAGPASGEPGEGAFLACSLWLAQVRHRQGRRDEAREIFERVLALRNDVGLLAEEYDTCRKRLCGNFPQTLSHVALINAARELAGS</sequence>
<dbReference type="OrthoDB" id="3902805at2"/>
<protein>
    <submittedName>
        <fullName evidence="3">GH15 family glucan-1,4-alpha-glucosidase</fullName>
    </submittedName>
</protein>
<name>A0A4R8LAQ3_9BURK</name>
<dbReference type="EMBL" id="SORE01000028">
    <property type="protein sequence ID" value="TDY39050.1"/>
    <property type="molecule type" value="Genomic_DNA"/>
</dbReference>
<organism evidence="3 4">
    <name type="scientific">Paraburkholderia rhizosphaerae</name>
    <dbReference type="NCBI Taxonomy" id="480658"/>
    <lineage>
        <taxon>Bacteria</taxon>
        <taxon>Pseudomonadati</taxon>
        <taxon>Pseudomonadota</taxon>
        <taxon>Betaproteobacteria</taxon>
        <taxon>Burkholderiales</taxon>
        <taxon>Burkholderiaceae</taxon>
        <taxon>Paraburkholderia</taxon>
    </lineage>
</organism>
<evidence type="ECO:0000313" key="3">
    <source>
        <dbReference type="EMBL" id="TDY39050.1"/>
    </source>
</evidence>
<dbReference type="PANTHER" id="PTHR31616:SF0">
    <property type="entry name" value="GLUCAN 1,4-ALPHA-GLUCOSIDASE"/>
    <property type="match status" value="1"/>
</dbReference>
<proteinExistence type="predicted"/>
<evidence type="ECO:0000259" key="2">
    <source>
        <dbReference type="Pfam" id="PF19291"/>
    </source>
</evidence>
<dbReference type="PANTHER" id="PTHR31616">
    <property type="entry name" value="TREHALASE"/>
    <property type="match status" value="1"/>
</dbReference>
<evidence type="ECO:0000259" key="1">
    <source>
        <dbReference type="Pfam" id="PF00723"/>
    </source>
</evidence>
<dbReference type="InterPro" id="IPR008928">
    <property type="entry name" value="6-hairpin_glycosidase_sf"/>
</dbReference>
<feature type="domain" description="Trehalase-like N-terminal" evidence="2">
    <location>
        <begin position="4"/>
        <end position="129"/>
    </location>
</feature>
<dbReference type="InterPro" id="IPR011613">
    <property type="entry name" value="GH15-like"/>
</dbReference>
<accession>A0A4R8LAQ3</accession>
<reference evidence="3 4" key="1">
    <citation type="submission" date="2019-03" db="EMBL/GenBank/DDBJ databases">
        <title>Genomic Encyclopedia of Type Strains, Phase III (KMG-III): the genomes of soil and plant-associated and newly described type strains.</title>
        <authorList>
            <person name="Whitman W."/>
        </authorList>
    </citation>
    <scope>NUCLEOTIDE SEQUENCE [LARGE SCALE GENOMIC DNA]</scope>
    <source>
        <strain evidence="3 4">LMG 29544</strain>
    </source>
</reference>
<dbReference type="GO" id="GO:0005975">
    <property type="term" value="P:carbohydrate metabolic process"/>
    <property type="evidence" value="ECO:0007669"/>
    <property type="project" value="InterPro"/>
</dbReference>
<dbReference type="SUPFAM" id="SSF48208">
    <property type="entry name" value="Six-hairpin glycosidases"/>
    <property type="match status" value="1"/>
</dbReference>
<comment type="caution">
    <text evidence="3">The sequence shown here is derived from an EMBL/GenBank/DDBJ whole genome shotgun (WGS) entry which is preliminary data.</text>
</comment>
<dbReference type="GO" id="GO:0004553">
    <property type="term" value="F:hydrolase activity, hydrolyzing O-glycosyl compounds"/>
    <property type="evidence" value="ECO:0007669"/>
    <property type="project" value="UniProtKB-ARBA"/>
</dbReference>
<dbReference type="RefSeq" id="WP_134196556.1">
    <property type="nucleotide sequence ID" value="NZ_JBHLUW010000024.1"/>
</dbReference>
<dbReference type="AlphaFoldDB" id="A0A4R8LAQ3"/>
<keyword evidence="4" id="KW-1185">Reference proteome</keyword>
<dbReference type="Pfam" id="PF19291">
    <property type="entry name" value="TREH_N"/>
    <property type="match status" value="1"/>
</dbReference>
<dbReference type="Gene3D" id="1.50.10.10">
    <property type="match status" value="1"/>
</dbReference>
<feature type="domain" description="GH15-like" evidence="1">
    <location>
        <begin position="222"/>
        <end position="591"/>
    </location>
</feature>
<dbReference type="InterPro" id="IPR045582">
    <property type="entry name" value="Trehalase-like_N"/>
</dbReference>
<dbReference type="Proteomes" id="UP000295509">
    <property type="component" value="Unassembled WGS sequence"/>
</dbReference>
<evidence type="ECO:0000313" key="4">
    <source>
        <dbReference type="Proteomes" id="UP000295509"/>
    </source>
</evidence>
<gene>
    <name evidence="3" type="ORF">BX592_12854</name>
</gene>
<dbReference type="InterPro" id="IPR012341">
    <property type="entry name" value="6hp_glycosidase-like_sf"/>
</dbReference>